<dbReference type="EMBL" id="SSTG01000102">
    <property type="protein sequence ID" value="THG46980.1"/>
    <property type="molecule type" value="Genomic_DNA"/>
</dbReference>
<keyword evidence="2" id="KW-1185">Reference proteome</keyword>
<gene>
    <name evidence="1" type="ORF">E5990_08045</name>
</gene>
<reference evidence="1" key="1">
    <citation type="submission" date="2019-04" db="EMBL/GenBank/DDBJ databases">
        <title>Microbes associate with the intestines of laboratory mice.</title>
        <authorList>
            <person name="Navarre W."/>
            <person name="Wong E."/>
            <person name="Huang K.C."/>
            <person name="Tropini C."/>
            <person name="Ng K."/>
            <person name="Yu B."/>
        </authorList>
    </citation>
    <scope>NUCLEOTIDE SEQUENCE</scope>
    <source>
        <strain evidence="1">NM86_A22</strain>
    </source>
</reference>
<protein>
    <submittedName>
        <fullName evidence="1">Dipeptidase</fullName>
    </submittedName>
</protein>
<sequence length="547" mass="60931">MNHTIIATAAAVAVSTGMQALACTSLIATPGATTDGSAMITYAADSHTLYGELYSTPAANHAPGEMRKVYDWDSGRYLGEIPQPPHTYSTVGNMNEHGLAISESTWGGREELYDSTGVIDYGSLIYITLERAKTAREAIAVMTQLVKDYGYASSGESFSIADGNEAWIMEMIGKGGKSKGAVWVARRVPDGMISGHANHSRIHTFPLNDPETIYAPDVISFAREQGYFSGPDSIFDFSKAYAVTDFSALRGCDARVWSFFNRHSKGMDVWLPWINEAAGKPMPLWVRPEKPLSVRDMQWAMRDHFENTPFDMTCDAGAGPFEVPYRWRPMTFTVDSVEYTNERAIATQQTGFSFVAQLRKDVPQEMKGVLWFGVDDTNTCVYVPVFCCVTEVPHCYAPGNGDMLTLSWDAAFWVHNYVANQAYNRYSQMIPDIRRVQNALEDSIASSTQAVERQVLALDKKARKDVLQAHTHRLAEHSTREFKKLGDYLLVKFLDGNIKRETEPGKFARTAQGHCASPQFGGYSDSYYRAVAKDAGERLRVKEINFK</sequence>
<proteinExistence type="predicted"/>
<comment type="caution">
    <text evidence="1">The sequence shown here is derived from an EMBL/GenBank/DDBJ whole genome shotgun (WGS) entry which is preliminary data.</text>
</comment>
<name>A0AC61S4B0_9BACT</name>
<evidence type="ECO:0000313" key="2">
    <source>
        <dbReference type="Proteomes" id="UP000305401"/>
    </source>
</evidence>
<organism evidence="1 2">
    <name type="scientific">Muribaculum caecicola</name>
    <dbReference type="NCBI Taxonomy" id="3038144"/>
    <lineage>
        <taxon>Bacteria</taxon>
        <taxon>Pseudomonadati</taxon>
        <taxon>Bacteroidota</taxon>
        <taxon>Bacteroidia</taxon>
        <taxon>Bacteroidales</taxon>
        <taxon>Muribaculaceae</taxon>
        <taxon>Muribaculum</taxon>
    </lineage>
</organism>
<accession>A0AC61S4B0</accession>
<dbReference type="Proteomes" id="UP000305401">
    <property type="component" value="Unassembled WGS sequence"/>
</dbReference>
<evidence type="ECO:0000313" key="1">
    <source>
        <dbReference type="EMBL" id="THG46980.1"/>
    </source>
</evidence>